<dbReference type="PANTHER" id="PTHR43489:SF6">
    <property type="entry name" value="HYDROXYPYRUVATE ISOMERASE-RELATED"/>
    <property type="match status" value="1"/>
</dbReference>
<evidence type="ECO:0000259" key="3">
    <source>
        <dbReference type="Pfam" id="PF01261"/>
    </source>
</evidence>
<evidence type="ECO:0000313" key="4">
    <source>
        <dbReference type="EMBL" id="MBS2548112.1"/>
    </source>
</evidence>
<dbReference type="InterPro" id="IPR013022">
    <property type="entry name" value="Xyl_isomerase-like_TIM-brl"/>
</dbReference>
<dbReference type="PIRSF" id="PIRSF006241">
    <property type="entry name" value="HyI"/>
    <property type="match status" value="1"/>
</dbReference>
<sequence length="275" mass="29144">MTLRFDINLSILFTELPLLERPAAARAAGFTAAEFWWPFGTEAVPSDRDVDAFTAALDDAGVSLVGLNFPDDLSVGARGLVSVPEHGERFRDGIDVAVGIAERTGCRNLNALYGNRIEGCSELQQQDLALENLGAAAAAADRIGATVLIEALNAIESPAYPITSTAAALAEIDRVSAATGASNLAFLCDLYHLARMDEDLFTTIAAHAGRFGHVQIADIPARGEPDSGALDFSALFKALTEAGYTAESGRGWIGLEYKPSTGITTDSFEWMESLS</sequence>
<dbReference type="InterPro" id="IPR036237">
    <property type="entry name" value="Xyl_isomerase-like_sf"/>
</dbReference>
<dbReference type="Proteomes" id="UP000730482">
    <property type="component" value="Unassembled WGS sequence"/>
</dbReference>
<comment type="similarity">
    <text evidence="2">Belongs to the hyi family.</text>
</comment>
<keyword evidence="1 2" id="KW-0413">Isomerase</keyword>
<dbReference type="Gene3D" id="3.20.20.150">
    <property type="entry name" value="Divalent-metal-dependent TIM barrel enzymes"/>
    <property type="match status" value="1"/>
</dbReference>
<evidence type="ECO:0000256" key="2">
    <source>
        <dbReference type="PIRNR" id="PIRNR006241"/>
    </source>
</evidence>
<dbReference type="InterPro" id="IPR050417">
    <property type="entry name" value="Sugar_Epim/Isomerase"/>
</dbReference>
<accession>A0ABS5KPZ0</accession>
<evidence type="ECO:0000256" key="1">
    <source>
        <dbReference type="ARBA" id="ARBA00023235"/>
    </source>
</evidence>
<dbReference type="InterPro" id="IPR026040">
    <property type="entry name" value="HyI-like"/>
</dbReference>
<gene>
    <name evidence="4" type="ORF">KGQ19_14690</name>
</gene>
<name>A0ABS5KPZ0_9ACTN</name>
<protein>
    <submittedName>
        <fullName evidence="4">TIM barrel protein</fullName>
    </submittedName>
</protein>
<comment type="caution">
    <text evidence="4">The sequence shown here is derived from an EMBL/GenBank/DDBJ whole genome shotgun (WGS) entry which is preliminary data.</text>
</comment>
<feature type="domain" description="Xylose isomerase-like TIM barrel" evidence="3">
    <location>
        <begin position="23"/>
        <end position="273"/>
    </location>
</feature>
<reference evidence="4 5" key="1">
    <citation type="submission" date="2020-02" db="EMBL/GenBank/DDBJ databases">
        <title>Acidophilic actinobacteria isolated from forest soil.</title>
        <authorList>
            <person name="Golinska P."/>
        </authorList>
    </citation>
    <scope>NUCLEOTIDE SEQUENCE [LARGE SCALE GENOMIC DNA]</scope>
    <source>
        <strain evidence="4 5">NL8</strain>
    </source>
</reference>
<dbReference type="SUPFAM" id="SSF51658">
    <property type="entry name" value="Xylose isomerase-like"/>
    <property type="match status" value="1"/>
</dbReference>
<dbReference type="EMBL" id="JAAFYZ010000041">
    <property type="protein sequence ID" value="MBS2548112.1"/>
    <property type="molecule type" value="Genomic_DNA"/>
</dbReference>
<keyword evidence="5" id="KW-1185">Reference proteome</keyword>
<proteinExistence type="inferred from homology"/>
<organism evidence="4 5">
    <name type="scientific">Catenulispora pinistramenti</name>
    <dbReference type="NCBI Taxonomy" id="2705254"/>
    <lineage>
        <taxon>Bacteria</taxon>
        <taxon>Bacillati</taxon>
        <taxon>Actinomycetota</taxon>
        <taxon>Actinomycetes</taxon>
        <taxon>Catenulisporales</taxon>
        <taxon>Catenulisporaceae</taxon>
        <taxon>Catenulispora</taxon>
    </lineage>
</organism>
<dbReference type="RefSeq" id="WP_212009685.1">
    <property type="nucleotide sequence ID" value="NZ_JAAFYZ010000041.1"/>
</dbReference>
<dbReference type="Pfam" id="PF01261">
    <property type="entry name" value="AP_endonuc_2"/>
    <property type="match status" value="1"/>
</dbReference>
<evidence type="ECO:0000313" key="5">
    <source>
        <dbReference type="Proteomes" id="UP000730482"/>
    </source>
</evidence>
<dbReference type="PANTHER" id="PTHR43489">
    <property type="entry name" value="ISOMERASE"/>
    <property type="match status" value="1"/>
</dbReference>